<dbReference type="GO" id="GO:0022857">
    <property type="term" value="F:transmembrane transporter activity"/>
    <property type="evidence" value="ECO:0007669"/>
    <property type="project" value="InterPro"/>
</dbReference>
<dbReference type="PANTHER" id="PTHR23537:SF1">
    <property type="entry name" value="SUGAR TRANSPORTER"/>
    <property type="match status" value="1"/>
</dbReference>
<keyword evidence="1" id="KW-0472">Membrane</keyword>
<feature type="transmembrane region" description="Helical" evidence="1">
    <location>
        <begin position="13"/>
        <end position="35"/>
    </location>
</feature>
<comment type="caution">
    <text evidence="3">The sequence shown here is derived from an EMBL/GenBank/DDBJ whole genome shotgun (WGS) entry which is preliminary data.</text>
</comment>
<dbReference type="InterPro" id="IPR036259">
    <property type="entry name" value="MFS_trans_sf"/>
</dbReference>
<keyword evidence="1" id="KW-0812">Transmembrane</keyword>
<dbReference type="PROSITE" id="PS50850">
    <property type="entry name" value="MFS"/>
    <property type="match status" value="1"/>
</dbReference>
<dbReference type="SUPFAM" id="SSF103473">
    <property type="entry name" value="MFS general substrate transporter"/>
    <property type="match status" value="1"/>
</dbReference>
<accession>T1CDP2</accession>
<dbReference type="GO" id="GO:0005886">
    <property type="term" value="C:plasma membrane"/>
    <property type="evidence" value="ECO:0007669"/>
    <property type="project" value="TreeGrafter"/>
</dbReference>
<feature type="domain" description="Major facilitator superfamily (MFS) profile" evidence="2">
    <location>
        <begin position="1"/>
        <end position="168"/>
    </location>
</feature>
<dbReference type="InterPro" id="IPR020846">
    <property type="entry name" value="MFS_dom"/>
</dbReference>
<dbReference type="Pfam" id="PF06779">
    <property type="entry name" value="MFS_4"/>
    <property type="match status" value="1"/>
</dbReference>
<reference evidence="3" key="2">
    <citation type="journal article" date="2014" name="ISME J.">
        <title>Microbial stratification in low pH oxic and suboxic macroscopic growths along an acid mine drainage.</title>
        <authorList>
            <person name="Mendez-Garcia C."/>
            <person name="Mesa V."/>
            <person name="Sprenger R.R."/>
            <person name="Richter M."/>
            <person name="Diez M.S."/>
            <person name="Solano J."/>
            <person name="Bargiela R."/>
            <person name="Golyshina O.V."/>
            <person name="Manteca A."/>
            <person name="Ramos J.L."/>
            <person name="Gallego J.R."/>
            <person name="Llorente I."/>
            <person name="Martins Dos Santos V.A."/>
            <person name="Jensen O.N."/>
            <person name="Pelaez A.I."/>
            <person name="Sanchez J."/>
            <person name="Ferrer M."/>
        </authorList>
    </citation>
    <scope>NUCLEOTIDE SEQUENCE</scope>
</reference>
<dbReference type="AlphaFoldDB" id="T1CDP2"/>
<name>T1CDP2_9ZZZZ</name>
<feature type="non-terminal residue" evidence="3">
    <location>
        <position position="168"/>
    </location>
</feature>
<evidence type="ECO:0000256" key="1">
    <source>
        <dbReference type="SAM" id="Phobius"/>
    </source>
</evidence>
<proteinExistence type="predicted"/>
<dbReference type="PANTHER" id="PTHR23537">
    <property type="match status" value="1"/>
</dbReference>
<feature type="transmembrane region" description="Helical" evidence="1">
    <location>
        <begin position="83"/>
        <end position="104"/>
    </location>
</feature>
<feature type="transmembrane region" description="Helical" evidence="1">
    <location>
        <begin position="124"/>
        <end position="149"/>
    </location>
</feature>
<dbReference type="EMBL" id="AUZX01006184">
    <property type="protein sequence ID" value="EQD64885.1"/>
    <property type="molecule type" value="Genomic_DNA"/>
</dbReference>
<protein>
    <submittedName>
        <fullName evidence="3">Major facilitator transporter</fullName>
    </submittedName>
</protein>
<keyword evidence="1" id="KW-1133">Transmembrane helix</keyword>
<dbReference type="InterPro" id="IPR010645">
    <property type="entry name" value="MFS_4"/>
</dbReference>
<sequence length="168" mass="16689">AATGATGNLPLLAVLRAITGVSGAITFVTGAGLVAEAASARSGRWAASLLGIYFAGGGAGIVASGLAIPALLASTPAADGWRWGWLLLAGLAALALGIAAPAAWASREPPLPAAADKRWPARRLAALLVCYGLFGAGYIAYMTFIVAFLKSRGAGPGEVAAFWVVLGA</sequence>
<evidence type="ECO:0000259" key="2">
    <source>
        <dbReference type="PROSITE" id="PS50850"/>
    </source>
</evidence>
<reference evidence="3" key="1">
    <citation type="submission" date="2013-08" db="EMBL/GenBank/DDBJ databases">
        <authorList>
            <person name="Mendez C."/>
            <person name="Richter M."/>
            <person name="Ferrer M."/>
            <person name="Sanchez J."/>
        </authorList>
    </citation>
    <scope>NUCLEOTIDE SEQUENCE</scope>
</reference>
<feature type="non-terminal residue" evidence="3">
    <location>
        <position position="1"/>
    </location>
</feature>
<organism evidence="3">
    <name type="scientific">mine drainage metagenome</name>
    <dbReference type="NCBI Taxonomy" id="410659"/>
    <lineage>
        <taxon>unclassified sequences</taxon>
        <taxon>metagenomes</taxon>
        <taxon>ecological metagenomes</taxon>
    </lineage>
</organism>
<gene>
    <name evidence="3" type="ORF">B1A_08671</name>
</gene>
<feature type="transmembrane region" description="Helical" evidence="1">
    <location>
        <begin position="47"/>
        <end position="71"/>
    </location>
</feature>
<evidence type="ECO:0000313" key="3">
    <source>
        <dbReference type="EMBL" id="EQD64885.1"/>
    </source>
</evidence>
<dbReference type="Gene3D" id="1.20.1250.20">
    <property type="entry name" value="MFS general substrate transporter like domains"/>
    <property type="match status" value="1"/>
</dbReference>